<dbReference type="PANTHER" id="PTHR43563">
    <property type="entry name" value="AMINE OXIDASE"/>
    <property type="match status" value="1"/>
</dbReference>
<reference evidence="8 9" key="1">
    <citation type="submission" date="2018-02" db="EMBL/GenBank/DDBJ databases">
        <title>The genomes of Aspergillus section Nigri reveals drivers in fungal speciation.</title>
        <authorList>
            <consortium name="DOE Joint Genome Institute"/>
            <person name="Vesth T.C."/>
            <person name="Nybo J."/>
            <person name="Theobald S."/>
            <person name="Brandl J."/>
            <person name="Frisvad J.C."/>
            <person name="Nielsen K.F."/>
            <person name="Lyhne E.K."/>
            <person name="Kogle M.E."/>
            <person name="Kuo A."/>
            <person name="Riley R."/>
            <person name="Clum A."/>
            <person name="Nolan M."/>
            <person name="Lipzen A."/>
            <person name="Salamov A."/>
            <person name="Henrissat B."/>
            <person name="Wiebenga A."/>
            <person name="De vries R.P."/>
            <person name="Grigoriev I.V."/>
            <person name="Mortensen U.H."/>
            <person name="Andersen M.R."/>
            <person name="Baker S.E."/>
        </authorList>
    </citation>
    <scope>NUCLEOTIDE SEQUENCE [LARGE SCALE GENOMIC DNA]</scope>
    <source>
        <strain evidence="8 9">CBS 121593</strain>
    </source>
</reference>
<dbReference type="InterPro" id="IPR002937">
    <property type="entry name" value="Amino_oxidase"/>
</dbReference>
<evidence type="ECO:0000256" key="5">
    <source>
        <dbReference type="PIRSR" id="PIRSR601613-1"/>
    </source>
</evidence>
<dbReference type="OrthoDB" id="5046242at2759"/>
<proteinExistence type="inferred from homology"/>
<gene>
    <name evidence="8" type="ORF">BO80DRAFT_462394</name>
</gene>
<dbReference type="EC" id="1.4.3.-" evidence="6"/>
<dbReference type="RefSeq" id="XP_025578025.1">
    <property type="nucleotide sequence ID" value="XM_025722508.1"/>
</dbReference>
<evidence type="ECO:0000313" key="9">
    <source>
        <dbReference type="Proteomes" id="UP000249402"/>
    </source>
</evidence>
<dbReference type="InterPro" id="IPR036188">
    <property type="entry name" value="FAD/NAD-bd_sf"/>
</dbReference>
<feature type="domain" description="Amine oxidase" evidence="7">
    <location>
        <begin position="63"/>
        <end position="467"/>
    </location>
</feature>
<comment type="similarity">
    <text evidence="2 6">Belongs to the flavin monoamine oxidase family.</text>
</comment>
<keyword evidence="6" id="KW-0285">Flavoprotein</keyword>
<comment type="cofactor">
    <cofactor evidence="1 6">
        <name>FAD</name>
        <dbReference type="ChEBI" id="CHEBI:57692"/>
    </cofactor>
</comment>
<evidence type="ECO:0000313" key="8">
    <source>
        <dbReference type="EMBL" id="RAL03698.1"/>
    </source>
</evidence>
<accession>A0A395H9W9</accession>
<feature type="binding site" evidence="5">
    <location>
        <begin position="83"/>
        <end position="84"/>
    </location>
    <ligand>
        <name>FAD</name>
        <dbReference type="ChEBI" id="CHEBI:57692"/>
    </ligand>
</feature>
<evidence type="ECO:0000259" key="7">
    <source>
        <dbReference type="Pfam" id="PF01593"/>
    </source>
</evidence>
<keyword evidence="9" id="KW-1185">Reference proteome</keyword>
<dbReference type="InterPro" id="IPR001613">
    <property type="entry name" value="Flavin_amine_oxidase"/>
</dbReference>
<evidence type="ECO:0000256" key="2">
    <source>
        <dbReference type="ARBA" id="ARBA00005995"/>
    </source>
</evidence>
<feature type="binding site" evidence="5">
    <location>
        <position position="265"/>
    </location>
    <ligand>
        <name>FAD</name>
        <dbReference type="ChEBI" id="CHEBI:57692"/>
    </ligand>
</feature>
<evidence type="ECO:0000256" key="6">
    <source>
        <dbReference type="RuleBase" id="RU362067"/>
    </source>
</evidence>
<organism evidence="8 9">
    <name type="scientific">Aspergillus ibericus CBS 121593</name>
    <dbReference type="NCBI Taxonomy" id="1448316"/>
    <lineage>
        <taxon>Eukaryota</taxon>
        <taxon>Fungi</taxon>
        <taxon>Dikarya</taxon>
        <taxon>Ascomycota</taxon>
        <taxon>Pezizomycotina</taxon>
        <taxon>Eurotiomycetes</taxon>
        <taxon>Eurotiomycetidae</taxon>
        <taxon>Eurotiales</taxon>
        <taxon>Aspergillaceae</taxon>
        <taxon>Aspergillus</taxon>
        <taxon>Aspergillus subgen. Circumdati</taxon>
    </lineage>
</organism>
<keyword evidence="6" id="KW-0274">FAD</keyword>
<dbReference type="PRINTS" id="PR00757">
    <property type="entry name" value="AMINEOXDASEF"/>
</dbReference>
<dbReference type="EMBL" id="KZ824426">
    <property type="protein sequence ID" value="RAL03698.1"/>
    <property type="molecule type" value="Genomic_DNA"/>
</dbReference>
<evidence type="ECO:0000256" key="3">
    <source>
        <dbReference type="ARBA" id="ARBA00023002"/>
    </source>
</evidence>
<evidence type="ECO:0000256" key="1">
    <source>
        <dbReference type="ARBA" id="ARBA00001974"/>
    </source>
</evidence>
<dbReference type="AlphaFoldDB" id="A0A395H9W9"/>
<dbReference type="PANTHER" id="PTHR43563:SF1">
    <property type="entry name" value="AMINE OXIDASE [FLAVIN-CONTAINING] B"/>
    <property type="match status" value="1"/>
</dbReference>
<comment type="catalytic activity">
    <reaction evidence="4">
        <text>a secondary aliphatic amine + O2 + H2O = a primary amine + an aldehyde + H2O2</text>
        <dbReference type="Rhea" id="RHEA:26414"/>
        <dbReference type="ChEBI" id="CHEBI:15377"/>
        <dbReference type="ChEBI" id="CHEBI:15379"/>
        <dbReference type="ChEBI" id="CHEBI:16240"/>
        <dbReference type="ChEBI" id="CHEBI:17478"/>
        <dbReference type="ChEBI" id="CHEBI:58855"/>
        <dbReference type="ChEBI" id="CHEBI:65296"/>
        <dbReference type="EC" id="1.4.3.4"/>
    </reaction>
</comment>
<dbReference type="SUPFAM" id="SSF51905">
    <property type="entry name" value="FAD/NAD(P)-binding domain"/>
    <property type="match status" value="1"/>
</dbReference>
<dbReference type="VEuPathDB" id="FungiDB:BO80DRAFT_462394"/>
<dbReference type="GeneID" id="37227373"/>
<dbReference type="InterPro" id="IPR050703">
    <property type="entry name" value="Flavin_MAO"/>
</dbReference>
<dbReference type="Proteomes" id="UP000249402">
    <property type="component" value="Unassembled WGS sequence"/>
</dbReference>
<name>A0A395H9W9_9EURO</name>
<evidence type="ECO:0000256" key="4">
    <source>
        <dbReference type="ARBA" id="ARBA00048448"/>
    </source>
</evidence>
<sequence length="470" mass="51968">MLSLETVDYQHIYRRKIKQSQEGFHWTTKYGFQYGLPTAAIVPSTPKPDLSPTYDVIIIGAGFAGLTAARDLSFRGKKTLLIEARDRIGGRCWTVPTGPDTQVEMGGTWVHWQQPHVFSELQQYGMDEFEETVAGGEDCEVVFFDVDGQGGRSVIPFPFNLEASVKQNAEYLDVDKLSIEDRVAQLDGLTQEEKAMLKAHLASFYGVPLEKTSFMEVLRVHALCNFDPGMMEPATMKYKLAEGTTAFALAILEEYKGDRIFGSPVSSIKQSDGEFPVSVTLKNGDRYSSEAVISTVPINVISSIVFDPPLSALRQEAFSSGVTPARTDKLLVYTPTKLNNGLNIACEGDMPYASSFTDGIHGNHTLLTLLAHPDISLDRSDENIRLVETLRPAGVTVDSAYGHLWSDDPYAGGVMPVRGPGFLEKYHEEIRKPHGRVYFCGSDFADGWRGFISGAFEDAYRVTREVLKAC</sequence>
<dbReference type="Pfam" id="PF01593">
    <property type="entry name" value="Amino_oxidase"/>
    <property type="match status" value="1"/>
</dbReference>
<dbReference type="GO" id="GO:0097621">
    <property type="term" value="F:monoamine oxidase activity"/>
    <property type="evidence" value="ECO:0007669"/>
    <property type="project" value="UniProtKB-EC"/>
</dbReference>
<dbReference type="STRING" id="1448316.A0A395H9W9"/>
<dbReference type="Gene3D" id="3.50.50.60">
    <property type="entry name" value="FAD/NAD(P)-binding domain"/>
    <property type="match status" value="3"/>
</dbReference>
<keyword evidence="3 6" id="KW-0560">Oxidoreductase</keyword>
<protein>
    <recommendedName>
        <fullName evidence="6">Amine oxidase</fullName>
        <ecNumber evidence="6">1.4.3.-</ecNumber>
    </recommendedName>
</protein>